<dbReference type="Proteomes" id="UP001524587">
    <property type="component" value="Unassembled WGS sequence"/>
</dbReference>
<evidence type="ECO:0000313" key="2">
    <source>
        <dbReference type="EMBL" id="MCQ8277555.1"/>
    </source>
</evidence>
<feature type="signal peptide" evidence="1">
    <location>
        <begin position="1"/>
        <end position="25"/>
    </location>
</feature>
<keyword evidence="3" id="KW-1185">Reference proteome</keyword>
<comment type="caution">
    <text evidence="2">The sequence shown here is derived from an EMBL/GenBank/DDBJ whole genome shotgun (WGS) entry which is preliminary data.</text>
</comment>
<dbReference type="EMBL" id="JAMSKV010000002">
    <property type="protein sequence ID" value="MCQ8277555.1"/>
    <property type="molecule type" value="Genomic_DNA"/>
</dbReference>
<reference evidence="2 3" key="1">
    <citation type="submission" date="2022-06" db="EMBL/GenBank/DDBJ databases">
        <title>Endosaccharibacter gen. nov., sp. nov., endophytic bacteria isolated from sugarcane.</title>
        <authorList>
            <person name="Pitiwittayakul N."/>
            <person name="Yukphan P."/>
            <person name="Charoenyingcharoen P."/>
            <person name="Tanasupawat S."/>
        </authorList>
    </citation>
    <scope>NUCLEOTIDE SEQUENCE [LARGE SCALE GENOMIC DNA]</scope>
    <source>
        <strain evidence="2 3">KSS8</strain>
    </source>
</reference>
<gene>
    <name evidence="2" type="ORF">NFI95_03700</name>
</gene>
<feature type="chain" id="PRO_5045131061" evidence="1">
    <location>
        <begin position="26"/>
        <end position="108"/>
    </location>
</feature>
<sequence>MKYLNIAGLCLLLAGTAAASIPARAAGYAHWGPNGVVVAHGTPGWHGRCCYGFGAGVGLGVGVAAGAALATAARPPVPYYGYPAVYAAPPVIYAAPTVVYTPGYAYVR</sequence>
<accession>A0ABT1W3U9</accession>
<proteinExistence type="predicted"/>
<keyword evidence="1" id="KW-0732">Signal</keyword>
<dbReference type="RefSeq" id="WP_422862998.1">
    <property type="nucleotide sequence ID" value="NZ_JAMSKV010000002.1"/>
</dbReference>
<protein>
    <submittedName>
        <fullName evidence="2">Uncharacterized protein</fullName>
    </submittedName>
</protein>
<evidence type="ECO:0000256" key="1">
    <source>
        <dbReference type="SAM" id="SignalP"/>
    </source>
</evidence>
<evidence type="ECO:0000313" key="3">
    <source>
        <dbReference type="Proteomes" id="UP001524587"/>
    </source>
</evidence>
<organism evidence="2 3">
    <name type="scientific">Endosaccharibacter trunci</name>
    <dbReference type="NCBI Taxonomy" id="2812733"/>
    <lineage>
        <taxon>Bacteria</taxon>
        <taxon>Pseudomonadati</taxon>
        <taxon>Pseudomonadota</taxon>
        <taxon>Alphaproteobacteria</taxon>
        <taxon>Acetobacterales</taxon>
        <taxon>Acetobacteraceae</taxon>
        <taxon>Endosaccharibacter</taxon>
    </lineage>
</organism>
<name>A0ABT1W3U9_9PROT</name>